<gene>
    <name evidence="2" type="ORF">N656DRAFT_719508</name>
</gene>
<dbReference type="AlphaFoldDB" id="A0AAN6QI50"/>
<feature type="transmembrane region" description="Helical" evidence="1">
    <location>
        <begin position="118"/>
        <end position="141"/>
    </location>
</feature>
<sequence>MNGGLRSKQYIEKILGVIVADGLARVSSTRGSFAVRSYNDTSVTMANLGAPLEGDLVYWWKNGTPYYNVSTGSWNATTDNLEFGKNPQEVLDNVAQRTRFVFEAERYGYGSGKRGGTLTFALAVMYVYFIILGAYFVYVMLLSRLWFKEPVPTIVAWDDIANLVLLAWNSKPPTNSLLSRSSVESKNGRKWMNGVGIMADDTGRAHLTTTSSGLQRLKRGFSYH</sequence>
<accession>A0AAN6QI50</accession>
<dbReference type="Proteomes" id="UP001302812">
    <property type="component" value="Unassembled WGS sequence"/>
</dbReference>
<dbReference type="GeneID" id="89936500"/>
<keyword evidence="1" id="KW-1133">Transmembrane helix</keyword>
<keyword evidence="1" id="KW-0812">Transmembrane</keyword>
<evidence type="ECO:0000256" key="1">
    <source>
        <dbReference type="SAM" id="Phobius"/>
    </source>
</evidence>
<dbReference type="EMBL" id="MU853370">
    <property type="protein sequence ID" value="KAK4107692.1"/>
    <property type="molecule type" value="Genomic_DNA"/>
</dbReference>
<reference evidence="2" key="2">
    <citation type="submission" date="2023-05" db="EMBL/GenBank/DDBJ databases">
        <authorList>
            <consortium name="Lawrence Berkeley National Laboratory"/>
            <person name="Steindorff A."/>
            <person name="Hensen N."/>
            <person name="Bonometti L."/>
            <person name="Westerberg I."/>
            <person name="Brannstrom I.O."/>
            <person name="Guillou S."/>
            <person name="Cros-Aarteil S."/>
            <person name="Calhoun S."/>
            <person name="Haridas S."/>
            <person name="Kuo A."/>
            <person name="Mondo S."/>
            <person name="Pangilinan J."/>
            <person name="Riley R."/>
            <person name="Labutti K."/>
            <person name="Andreopoulos B."/>
            <person name="Lipzen A."/>
            <person name="Chen C."/>
            <person name="Yanf M."/>
            <person name="Daum C."/>
            <person name="Ng V."/>
            <person name="Clum A."/>
            <person name="Ohm R."/>
            <person name="Martin F."/>
            <person name="Silar P."/>
            <person name="Natvig D."/>
            <person name="Lalanne C."/>
            <person name="Gautier V."/>
            <person name="Ament-Velasquez S.L."/>
            <person name="Kruys A."/>
            <person name="Hutchinson M.I."/>
            <person name="Powell A.J."/>
            <person name="Barry K."/>
            <person name="Miller A.N."/>
            <person name="Grigoriev I.V."/>
            <person name="Debuchy R."/>
            <person name="Gladieux P."/>
            <person name="Thoren M.H."/>
            <person name="Johannesson H."/>
        </authorList>
    </citation>
    <scope>NUCLEOTIDE SEQUENCE</scope>
    <source>
        <strain evidence="2">CBS 508.74</strain>
    </source>
</reference>
<keyword evidence="3" id="KW-1185">Reference proteome</keyword>
<name>A0AAN6QI50_9PEZI</name>
<organism evidence="2 3">
    <name type="scientific">Canariomyces notabilis</name>
    <dbReference type="NCBI Taxonomy" id="2074819"/>
    <lineage>
        <taxon>Eukaryota</taxon>
        <taxon>Fungi</taxon>
        <taxon>Dikarya</taxon>
        <taxon>Ascomycota</taxon>
        <taxon>Pezizomycotina</taxon>
        <taxon>Sordariomycetes</taxon>
        <taxon>Sordariomycetidae</taxon>
        <taxon>Sordariales</taxon>
        <taxon>Chaetomiaceae</taxon>
        <taxon>Canariomyces</taxon>
    </lineage>
</organism>
<comment type="caution">
    <text evidence="2">The sequence shown here is derived from an EMBL/GenBank/DDBJ whole genome shotgun (WGS) entry which is preliminary data.</text>
</comment>
<dbReference type="RefSeq" id="XP_064665262.1">
    <property type="nucleotide sequence ID" value="XM_064812375.1"/>
</dbReference>
<evidence type="ECO:0000313" key="2">
    <source>
        <dbReference type="EMBL" id="KAK4107692.1"/>
    </source>
</evidence>
<protein>
    <submittedName>
        <fullName evidence="2">Uncharacterized protein</fullName>
    </submittedName>
</protein>
<reference evidence="2" key="1">
    <citation type="journal article" date="2023" name="Mol. Phylogenet. Evol.">
        <title>Genome-scale phylogeny and comparative genomics of the fungal order Sordariales.</title>
        <authorList>
            <person name="Hensen N."/>
            <person name="Bonometti L."/>
            <person name="Westerberg I."/>
            <person name="Brannstrom I.O."/>
            <person name="Guillou S."/>
            <person name="Cros-Aarteil S."/>
            <person name="Calhoun S."/>
            <person name="Haridas S."/>
            <person name="Kuo A."/>
            <person name="Mondo S."/>
            <person name="Pangilinan J."/>
            <person name="Riley R."/>
            <person name="LaButti K."/>
            <person name="Andreopoulos B."/>
            <person name="Lipzen A."/>
            <person name="Chen C."/>
            <person name="Yan M."/>
            <person name="Daum C."/>
            <person name="Ng V."/>
            <person name="Clum A."/>
            <person name="Steindorff A."/>
            <person name="Ohm R.A."/>
            <person name="Martin F."/>
            <person name="Silar P."/>
            <person name="Natvig D.O."/>
            <person name="Lalanne C."/>
            <person name="Gautier V."/>
            <person name="Ament-Velasquez S.L."/>
            <person name="Kruys A."/>
            <person name="Hutchinson M.I."/>
            <person name="Powell A.J."/>
            <person name="Barry K."/>
            <person name="Miller A.N."/>
            <person name="Grigoriev I.V."/>
            <person name="Debuchy R."/>
            <person name="Gladieux P."/>
            <person name="Hiltunen Thoren M."/>
            <person name="Johannesson H."/>
        </authorList>
    </citation>
    <scope>NUCLEOTIDE SEQUENCE</scope>
    <source>
        <strain evidence="2">CBS 508.74</strain>
    </source>
</reference>
<keyword evidence="1" id="KW-0472">Membrane</keyword>
<proteinExistence type="predicted"/>
<evidence type="ECO:0000313" key="3">
    <source>
        <dbReference type="Proteomes" id="UP001302812"/>
    </source>
</evidence>